<dbReference type="EMBL" id="JNCF01000024">
    <property type="protein sequence ID" value="KGP63159.1"/>
    <property type="molecule type" value="Genomic_DNA"/>
</dbReference>
<feature type="signal peptide" evidence="1">
    <location>
        <begin position="1"/>
        <end position="19"/>
    </location>
</feature>
<dbReference type="PROSITE" id="PS51257">
    <property type="entry name" value="PROKAR_LIPOPROTEIN"/>
    <property type="match status" value="1"/>
</dbReference>
<dbReference type="AlphaFoldDB" id="A0A0A2SUM6"/>
<accession>A0A0A2SUM6</accession>
<comment type="caution">
    <text evidence="2">The sequence shown here is derived from an EMBL/GenBank/DDBJ whole genome shotgun (WGS) entry which is preliminary data.</text>
</comment>
<feature type="chain" id="PRO_5001993871" evidence="1">
    <location>
        <begin position="20"/>
        <end position="136"/>
    </location>
</feature>
<sequence>MKELSVLLFALLLSSCASQRYGNFTQVSQGRDVYLAQDAASQLTRVYPPAQNTFCISQKVRDAFGISLIHEMRKKGYGVIENNCPKQKANFFYVVDEIKATNLYRVSLFIGSQTFSRIYAKTGGKIPPVSAWTHKE</sequence>
<dbReference type="Proteomes" id="UP000054422">
    <property type="component" value="Unassembled WGS sequence"/>
</dbReference>
<dbReference type="NCBIfam" id="NF010457">
    <property type="entry name" value="PRK13883.1-4"/>
    <property type="match status" value="1"/>
</dbReference>
<name>A0A0A2SUM6_9GAMM</name>
<dbReference type="STRING" id="1498499.EP47_14180"/>
<evidence type="ECO:0000313" key="3">
    <source>
        <dbReference type="Proteomes" id="UP000054422"/>
    </source>
</evidence>
<evidence type="ECO:0000256" key="1">
    <source>
        <dbReference type="SAM" id="SignalP"/>
    </source>
</evidence>
<organism evidence="2 3">
    <name type="scientific">Legionella norrlandica</name>
    <dbReference type="NCBI Taxonomy" id="1498499"/>
    <lineage>
        <taxon>Bacteria</taxon>
        <taxon>Pseudomonadati</taxon>
        <taxon>Pseudomonadota</taxon>
        <taxon>Gammaproteobacteria</taxon>
        <taxon>Legionellales</taxon>
        <taxon>Legionellaceae</taxon>
        <taxon>Legionella</taxon>
    </lineage>
</organism>
<keyword evidence="1" id="KW-0732">Signal</keyword>
<proteinExistence type="predicted"/>
<keyword evidence="3" id="KW-1185">Reference proteome</keyword>
<dbReference type="OrthoDB" id="5654246at2"/>
<gene>
    <name evidence="2" type="ORF">EP47_14180</name>
</gene>
<evidence type="ECO:0000313" key="2">
    <source>
        <dbReference type="EMBL" id="KGP63159.1"/>
    </source>
</evidence>
<dbReference type="InterPro" id="IPR010837">
    <property type="entry name" value="Conjugal_tfr_TrbH"/>
</dbReference>
<dbReference type="Pfam" id="PF07283">
    <property type="entry name" value="TrbH"/>
    <property type="match status" value="2"/>
</dbReference>
<dbReference type="RefSeq" id="WP_011945690.1">
    <property type="nucleotide sequence ID" value="NZ_JNCF01000024.1"/>
</dbReference>
<protein>
    <submittedName>
        <fullName evidence="2">Conjugal transfer protein TrbH</fullName>
    </submittedName>
</protein>
<reference evidence="2 3" key="1">
    <citation type="submission" date="2014-05" db="EMBL/GenBank/DDBJ databases">
        <authorList>
            <person name="Rizzardi K."/>
            <person name="Winiecka-Krusnell J."/>
            <person name="Ramliden M."/>
            <person name="Alm E."/>
            <person name="Andersson S."/>
            <person name="Byfors S."/>
        </authorList>
    </citation>
    <scope>NUCLEOTIDE SEQUENCE [LARGE SCALE GENOMIC DNA]</scope>
    <source>
        <strain evidence="2 3">LEGN</strain>
    </source>
</reference>